<dbReference type="RefSeq" id="WP_047876892.1">
    <property type="nucleotide sequence ID" value="NZ_LDOT01000001.1"/>
</dbReference>
<keyword evidence="1" id="KW-0812">Transmembrane</keyword>
<evidence type="ECO:0000313" key="2">
    <source>
        <dbReference type="EMBL" id="KLV09605.1"/>
    </source>
</evidence>
<dbReference type="OrthoDB" id="5741122at2"/>
<keyword evidence="1" id="KW-0472">Membrane</keyword>
<evidence type="ECO:0000313" key="3">
    <source>
        <dbReference type="Proteomes" id="UP000036097"/>
    </source>
</evidence>
<dbReference type="PIRSF" id="PIRSF028770">
    <property type="entry name" value="UCP028770"/>
    <property type="match status" value="1"/>
</dbReference>
<reference evidence="2 3" key="1">
    <citation type="submission" date="2015-05" db="EMBL/GenBank/DDBJ databases">
        <title>Photobacterium galathea sp. nov.</title>
        <authorList>
            <person name="Machado H."/>
            <person name="Gram L."/>
        </authorList>
    </citation>
    <scope>NUCLEOTIDE SEQUENCE [LARGE SCALE GENOMIC DNA]</scope>
    <source>
        <strain evidence="2 3">CGMCC 1.12159</strain>
    </source>
</reference>
<dbReference type="EMBL" id="LDOT01000001">
    <property type="protein sequence ID" value="KLV09605.1"/>
    <property type="molecule type" value="Genomic_DNA"/>
</dbReference>
<feature type="transmembrane region" description="Helical" evidence="1">
    <location>
        <begin position="46"/>
        <end position="66"/>
    </location>
</feature>
<proteinExistence type="predicted"/>
<dbReference type="STRING" id="1195763.ABT56_00535"/>
<keyword evidence="3" id="KW-1185">Reference proteome</keyword>
<name>A0A0J1HD84_9GAMM</name>
<dbReference type="Pfam" id="PF11742">
    <property type="entry name" value="DUF3302"/>
    <property type="match status" value="1"/>
</dbReference>
<dbReference type="InterPro" id="IPR011223">
    <property type="entry name" value="UCP028770"/>
</dbReference>
<dbReference type="AlphaFoldDB" id="A0A0J1HD84"/>
<sequence length="127" mass="14922">MFLDYFALGLLCFVALVLFYGIIAIHDIPYEISKTRNHPHQDAIHYAGWVSLFTLHALWPFLWIWATLWREDRGWGFTKIQNEQNELHHEVLNLAKQVEHLTEKVAELEVKQSTNGHSQKPSRGDER</sequence>
<feature type="transmembrane region" description="Helical" evidence="1">
    <location>
        <begin position="6"/>
        <end position="25"/>
    </location>
</feature>
<evidence type="ECO:0000256" key="1">
    <source>
        <dbReference type="SAM" id="Phobius"/>
    </source>
</evidence>
<protein>
    <submittedName>
        <fullName evidence="2">GTPase</fullName>
    </submittedName>
</protein>
<organism evidence="2 3">
    <name type="scientific">Photobacterium aquae</name>
    <dbReference type="NCBI Taxonomy" id="1195763"/>
    <lineage>
        <taxon>Bacteria</taxon>
        <taxon>Pseudomonadati</taxon>
        <taxon>Pseudomonadota</taxon>
        <taxon>Gammaproteobacteria</taxon>
        <taxon>Vibrionales</taxon>
        <taxon>Vibrionaceae</taxon>
        <taxon>Photobacterium</taxon>
    </lineage>
</organism>
<accession>A0A0J1HD84</accession>
<gene>
    <name evidence="2" type="ORF">ABT56_00535</name>
</gene>
<dbReference type="Proteomes" id="UP000036097">
    <property type="component" value="Unassembled WGS sequence"/>
</dbReference>
<keyword evidence="1" id="KW-1133">Transmembrane helix</keyword>
<dbReference type="PATRIC" id="fig|1195763.3.peg.116"/>
<comment type="caution">
    <text evidence="2">The sequence shown here is derived from an EMBL/GenBank/DDBJ whole genome shotgun (WGS) entry which is preliminary data.</text>
</comment>